<dbReference type="InterPro" id="IPR016071">
    <property type="entry name" value="Staphylococal_nuclease_OB-fold"/>
</dbReference>
<dbReference type="GO" id="GO:0004519">
    <property type="term" value="F:endonuclease activity"/>
    <property type="evidence" value="ECO:0007669"/>
    <property type="project" value="UniProtKB-KW"/>
</dbReference>
<protein>
    <recommendedName>
        <fullName evidence="9">TNase-like domain-containing protein</fullName>
    </recommendedName>
</protein>
<evidence type="ECO:0000256" key="7">
    <source>
        <dbReference type="ARBA" id="ARBA00022837"/>
    </source>
</evidence>
<evidence type="ECO:0000256" key="6">
    <source>
        <dbReference type="ARBA" id="ARBA00022801"/>
    </source>
</evidence>
<dbReference type="SMART" id="SM00318">
    <property type="entry name" value="SNc"/>
    <property type="match status" value="1"/>
</dbReference>
<evidence type="ECO:0000259" key="9">
    <source>
        <dbReference type="PROSITE" id="PS50830"/>
    </source>
</evidence>
<dbReference type="GO" id="GO:0016020">
    <property type="term" value="C:membrane"/>
    <property type="evidence" value="ECO:0007669"/>
    <property type="project" value="UniProtKB-SubCell"/>
</dbReference>
<evidence type="ECO:0000313" key="11">
    <source>
        <dbReference type="Proteomes" id="UP000054279"/>
    </source>
</evidence>
<feature type="region of interest" description="Disordered" evidence="8">
    <location>
        <begin position="1"/>
        <end position="24"/>
    </location>
</feature>
<comment type="similarity">
    <text evidence="3">Belongs to the LCL3 family.</text>
</comment>
<keyword evidence="4" id="KW-0540">Nuclease</keyword>
<dbReference type="PANTHER" id="PTHR12302">
    <property type="entry name" value="EBNA2 BINDING PROTEIN P100"/>
    <property type="match status" value="1"/>
</dbReference>
<sequence>MSSSSISNWPRSTSETNHNRSTINSSDTSLQITQLLNLQTLGAFALGSLATLGTIAIHTRYFKRIPTADLVHPKLIAQRKWIKGIVTSVGDGDGFRLYHTPGPFWRWPLKLRKIPVTTKDLKDETISIRLAGRLGADAPEAAHFGKAAQPYSAEALSWLKKEIEGKRVWVQLIRRDQYGRIVSIPVHPPRIPFFEVPDSRCIPLAMVSAGYATTYEQSGAEYGRWGKDVFLKYEAAARAARRGMWASTEILESPAEYKKRYRESGASAGSSPNPTSPKTSSTRTPSKADTPSLGWKRFLPF</sequence>
<evidence type="ECO:0000313" key="10">
    <source>
        <dbReference type="EMBL" id="KIJ41025.1"/>
    </source>
</evidence>
<name>A0A0C9VRR2_SPHS4</name>
<dbReference type="Proteomes" id="UP000054279">
    <property type="component" value="Unassembled WGS sequence"/>
</dbReference>
<keyword evidence="6" id="KW-0378">Hydrolase</keyword>
<accession>A0A0C9VRR2</accession>
<evidence type="ECO:0000256" key="5">
    <source>
        <dbReference type="ARBA" id="ARBA00022759"/>
    </source>
</evidence>
<dbReference type="HOGENOM" id="CLU_046484_0_1_1"/>
<keyword evidence="11" id="KW-1185">Reference proteome</keyword>
<dbReference type="Pfam" id="PF00565">
    <property type="entry name" value="SNase"/>
    <property type="match status" value="1"/>
</dbReference>
<dbReference type="EMBL" id="KN837139">
    <property type="protein sequence ID" value="KIJ41025.1"/>
    <property type="molecule type" value="Genomic_DNA"/>
</dbReference>
<proteinExistence type="inferred from homology"/>
<evidence type="ECO:0000256" key="8">
    <source>
        <dbReference type="SAM" id="MobiDB-lite"/>
    </source>
</evidence>
<dbReference type="GO" id="GO:0005739">
    <property type="term" value="C:mitochondrion"/>
    <property type="evidence" value="ECO:0007669"/>
    <property type="project" value="UniProtKB-SubCell"/>
</dbReference>
<evidence type="ECO:0000256" key="3">
    <source>
        <dbReference type="ARBA" id="ARBA00005435"/>
    </source>
</evidence>
<dbReference type="SUPFAM" id="SSF50199">
    <property type="entry name" value="Staphylococcal nuclease"/>
    <property type="match status" value="1"/>
</dbReference>
<keyword evidence="7" id="KW-0106">Calcium</keyword>
<feature type="compositionally biased region" description="Low complexity" evidence="8">
    <location>
        <begin position="270"/>
        <end position="285"/>
    </location>
</feature>
<feature type="non-terminal residue" evidence="10">
    <location>
        <position position="1"/>
    </location>
</feature>
<organism evidence="10 11">
    <name type="scientific">Sphaerobolus stellatus (strain SS14)</name>
    <dbReference type="NCBI Taxonomy" id="990650"/>
    <lineage>
        <taxon>Eukaryota</taxon>
        <taxon>Fungi</taxon>
        <taxon>Dikarya</taxon>
        <taxon>Basidiomycota</taxon>
        <taxon>Agaricomycotina</taxon>
        <taxon>Agaricomycetes</taxon>
        <taxon>Phallomycetidae</taxon>
        <taxon>Geastrales</taxon>
        <taxon>Sphaerobolaceae</taxon>
        <taxon>Sphaerobolus</taxon>
    </lineage>
</organism>
<reference evidence="10 11" key="1">
    <citation type="submission" date="2014-06" db="EMBL/GenBank/DDBJ databases">
        <title>Evolutionary Origins and Diversification of the Mycorrhizal Mutualists.</title>
        <authorList>
            <consortium name="DOE Joint Genome Institute"/>
            <consortium name="Mycorrhizal Genomics Consortium"/>
            <person name="Kohler A."/>
            <person name="Kuo A."/>
            <person name="Nagy L.G."/>
            <person name="Floudas D."/>
            <person name="Copeland A."/>
            <person name="Barry K.W."/>
            <person name="Cichocki N."/>
            <person name="Veneault-Fourrey C."/>
            <person name="LaButti K."/>
            <person name="Lindquist E.A."/>
            <person name="Lipzen A."/>
            <person name="Lundell T."/>
            <person name="Morin E."/>
            <person name="Murat C."/>
            <person name="Riley R."/>
            <person name="Ohm R."/>
            <person name="Sun H."/>
            <person name="Tunlid A."/>
            <person name="Henrissat B."/>
            <person name="Grigoriev I.V."/>
            <person name="Hibbett D.S."/>
            <person name="Martin F."/>
        </authorList>
    </citation>
    <scope>NUCLEOTIDE SEQUENCE [LARGE SCALE GENOMIC DNA]</scope>
    <source>
        <strain evidence="10 11">SS14</strain>
    </source>
</reference>
<comment type="subcellular location">
    <subcellularLocation>
        <location evidence="1">Membrane</location>
        <topology evidence="1">Single-pass membrane protein</topology>
    </subcellularLocation>
    <subcellularLocation>
        <location evidence="2">Mitochondrion</location>
    </subcellularLocation>
</comment>
<gene>
    <name evidence="10" type="ORF">M422DRAFT_229830</name>
</gene>
<dbReference type="OrthoDB" id="430293at2759"/>
<evidence type="ECO:0000256" key="2">
    <source>
        <dbReference type="ARBA" id="ARBA00004173"/>
    </source>
</evidence>
<keyword evidence="5" id="KW-0255">Endonuclease</keyword>
<dbReference type="PROSITE" id="PS50830">
    <property type="entry name" value="TNASE_3"/>
    <property type="match status" value="1"/>
</dbReference>
<dbReference type="Gene3D" id="2.40.50.90">
    <property type="match status" value="1"/>
</dbReference>
<dbReference type="PANTHER" id="PTHR12302:SF3">
    <property type="entry name" value="SERINE_THREONINE-PROTEIN KINASE 31"/>
    <property type="match status" value="1"/>
</dbReference>
<dbReference type="InterPro" id="IPR035437">
    <property type="entry name" value="SNase_OB-fold_sf"/>
</dbReference>
<evidence type="ECO:0000256" key="4">
    <source>
        <dbReference type="ARBA" id="ARBA00022722"/>
    </source>
</evidence>
<evidence type="ECO:0000256" key="1">
    <source>
        <dbReference type="ARBA" id="ARBA00004167"/>
    </source>
</evidence>
<feature type="region of interest" description="Disordered" evidence="8">
    <location>
        <begin position="261"/>
        <end position="301"/>
    </location>
</feature>
<dbReference type="GO" id="GO:0016787">
    <property type="term" value="F:hydrolase activity"/>
    <property type="evidence" value="ECO:0007669"/>
    <property type="project" value="UniProtKB-KW"/>
</dbReference>
<dbReference type="AlphaFoldDB" id="A0A0C9VRR2"/>
<feature type="domain" description="TNase-like" evidence="9">
    <location>
        <begin position="80"/>
        <end position="247"/>
    </location>
</feature>